<accession>A0A6J5MCH5</accession>
<dbReference type="EMBL" id="LR796391">
    <property type="protein sequence ID" value="CAB4141489.1"/>
    <property type="molecule type" value="Genomic_DNA"/>
</dbReference>
<name>A0A6J5MCH5_9CAUD</name>
<feature type="domain" description="Winged helix-turn-helix" evidence="1">
    <location>
        <begin position="8"/>
        <end position="71"/>
    </location>
</feature>
<reference evidence="2" key="1">
    <citation type="submission" date="2020-04" db="EMBL/GenBank/DDBJ databases">
        <authorList>
            <person name="Chiriac C."/>
            <person name="Salcher M."/>
            <person name="Ghai R."/>
            <person name="Kavagutti S V."/>
        </authorList>
    </citation>
    <scope>NUCLEOTIDE SEQUENCE</scope>
</reference>
<gene>
    <name evidence="2" type="ORF">UFOVP418_47</name>
</gene>
<organism evidence="2">
    <name type="scientific">uncultured Caudovirales phage</name>
    <dbReference type="NCBI Taxonomy" id="2100421"/>
    <lineage>
        <taxon>Viruses</taxon>
        <taxon>Duplodnaviria</taxon>
        <taxon>Heunggongvirae</taxon>
        <taxon>Uroviricota</taxon>
        <taxon>Caudoviricetes</taxon>
        <taxon>Peduoviridae</taxon>
        <taxon>Maltschvirus</taxon>
        <taxon>Maltschvirus maltsch</taxon>
    </lineage>
</organism>
<dbReference type="InterPro" id="IPR055245">
    <property type="entry name" value="HTH_proteobacteria"/>
</dbReference>
<proteinExistence type="predicted"/>
<dbReference type="Pfam" id="PF14090">
    <property type="entry name" value="HTH_39"/>
    <property type="match status" value="1"/>
</dbReference>
<sequence length="74" mass="8681">MRKLREGSQNSLLLTDLLKGRKITAYEALAEYGCLRLAARVNDLRCMGYVIETEEHFTPTYKTVARYFIKKEHR</sequence>
<evidence type="ECO:0000313" key="2">
    <source>
        <dbReference type="EMBL" id="CAB4141489.1"/>
    </source>
</evidence>
<protein>
    <submittedName>
        <fullName evidence="2">Helix-turn-helix domain containing protein</fullName>
    </submittedName>
</protein>
<evidence type="ECO:0000259" key="1">
    <source>
        <dbReference type="Pfam" id="PF14090"/>
    </source>
</evidence>